<proteinExistence type="predicted"/>
<dbReference type="EMBL" id="AEGP01000024">
    <property type="protein sequence ID" value="EGG42728.1"/>
    <property type="molecule type" value="Genomic_DNA"/>
</dbReference>
<evidence type="ECO:0000313" key="1">
    <source>
        <dbReference type="EMBL" id="EGG42728.1"/>
    </source>
</evidence>
<gene>
    <name evidence="1" type="ORF">Nlim_0383</name>
</gene>
<dbReference type="AlphaFoldDB" id="F3KIT1"/>
<organism evidence="1">
    <name type="scientific">Candidatus Nitrosarchaeum limnium SFB1</name>
    <dbReference type="NCBI Taxonomy" id="886738"/>
    <lineage>
        <taxon>Archaea</taxon>
        <taxon>Nitrososphaerota</taxon>
        <taxon>Nitrososphaeria</taxon>
        <taxon>Nitrosopumilales</taxon>
        <taxon>Nitrosopumilaceae</taxon>
        <taxon>Nitrosarchaeum</taxon>
    </lineage>
</organism>
<protein>
    <submittedName>
        <fullName evidence="1">Uncharacterized protein</fullName>
    </submittedName>
</protein>
<reference evidence="1" key="1">
    <citation type="journal article" date="2011" name="PLoS ONE">
        <title>Genome of a low-salinity ammonia-oxidizing archaeon determined by single-cell and metagenomic analysis.</title>
        <authorList>
            <person name="Blainey P.C."/>
            <person name="Mosier A.C."/>
            <person name="Potanina A."/>
            <person name="Francis C.A."/>
            <person name="Quake S.R."/>
        </authorList>
    </citation>
    <scope>NUCLEOTIDE SEQUENCE [LARGE SCALE GENOMIC DNA]</scope>
    <source>
        <strain evidence="1">SFB1</strain>
    </source>
</reference>
<dbReference type="Proteomes" id="UP000004348">
    <property type="component" value="Chromosome"/>
</dbReference>
<comment type="caution">
    <text evidence="1">The sequence shown here is derived from an EMBL/GenBank/DDBJ whole genome shotgun (WGS) entry which is preliminary data.</text>
</comment>
<dbReference type="STRING" id="886738.Nlim_0383"/>
<dbReference type="HOGENOM" id="CLU_2783852_0_0_2"/>
<sequence length="68" mass="7752">METSCRNCKKLFNAKNALFCSTSCYKLYTDALERKDTPLQTESVCDHDYTKNGTMSCRKCGRSSLLIK</sequence>
<accession>F3KIT1</accession>
<name>F3KIT1_9ARCH</name>